<evidence type="ECO:0000313" key="2">
    <source>
        <dbReference type="EMBL" id="EHY56829.1"/>
    </source>
</evidence>
<dbReference type="Proteomes" id="UP000007304">
    <property type="component" value="Unassembled WGS sequence"/>
</dbReference>
<evidence type="ECO:0008006" key="4">
    <source>
        <dbReference type="Google" id="ProtNLM"/>
    </source>
</evidence>
<dbReference type="RefSeq" id="XP_009157290.1">
    <property type="nucleotide sequence ID" value="XM_009159042.1"/>
</dbReference>
<proteinExistence type="predicted"/>
<accession>H6BYW8</accession>
<gene>
    <name evidence="2" type="ORF">HMPREF1120_04894</name>
</gene>
<feature type="signal peptide" evidence="1">
    <location>
        <begin position="1"/>
        <end position="20"/>
    </location>
</feature>
<dbReference type="GeneID" id="20309533"/>
<keyword evidence="3" id="KW-1185">Reference proteome</keyword>
<reference evidence="2" key="1">
    <citation type="submission" date="2011-07" db="EMBL/GenBank/DDBJ databases">
        <title>The Genome Sequence of Exophiala (Wangiella) dermatitidis NIH/UT8656.</title>
        <authorList>
            <consortium name="The Broad Institute Genome Sequencing Platform"/>
            <person name="Cuomo C."/>
            <person name="Wang Z."/>
            <person name="Hunicke-Smith S."/>
            <person name="Szanislo P.J."/>
            <person name="Earl A."/>
            <person name="Young S.K."/>
            <person name="Zeng Q."/>
            <person name="Gargeya S."/>
            <person name="Fitzgerald M."/>
            <person name="Haas B."/>
            <person name="Abouelleil A."/>
            <person name="Alvarado L."/>
            <person name="Arachchi H.M."/>
            <person name="Berlin A."/>
            <person name="Brown A."/>
            <person name="Chapman S.B."/>
            <person name="Chen Z."/>
            <person name="Dunbar C."/>
            <person name="Freedman E."/>
            <person name="Gearin G."/>
            <person name="Gellesch M."/>
            <person name="Goldberg J."/>
            <person name="Griggs A."/>
            <person name="Gujja S."/>
            <person name="Heiman D."/>
            <person name="Howarth C."/>
            <person name="Larson L."/>
            <person name="Lui A."/>
            <person name="MacDonald P.J.P."/>
            <person name="Montmayeur A."/>
            <person name="Murphy C."/>
            <person name="Neiman D."/>
            <person name="Pearson M."/>
            <person name="Priest M."/>
            <person name="Roberts A."/>
            <person name="Saif S."/>
            <person name="Shea T."/>
            <person name="Shenoy N."/>
            <person name="Sisk P."/>
            <person name="Stolte C."/>
            <person name="Sykes S."/>
            <person name="Wortman J."/>
            <person name="Nusbaum C."/>
            <person name="Birren B."/>
        </authorList>
    </citation>
    <scope>NUCLEOTIDE SEQUENCE</scope>
    <source>
        <strain evidence="2">NIH/UT8656</strain>
    </source>
</reference>
<dbReference type="InParanoid" id="H6BYW8"/>
<protein>
    <recommendedName>
        <fullName evidence="4">Secreted protein</fullName>
    </recommendedName>
</protein>
<name>H6BYW8_EXODN</name>
<dbReference type="AlphaFoldDB" id="H6BYW8"/>
<dbReference type="EMBL" id="JH226133">
    <property type="protein sequence ID" value="EHY56829.1"/>
    <property type="molecule type" value="Genomic_DNA"/>
</dbReference>
<sequence>MEITFHVILVACSPAVCVRCTTTGSSCWCRPLTPRHISCDAPNAHCSHHIGISNYVVKQHFATAFFLQHIFGEILFQRARSYGTGVFQCRSNAGTQDIPVVHSCILHISRISIAPPMHSFRHYSANHLPPLFTSFDCGNLGFWGNMGTS</sequence>
<organism evidence="2 3">
    <name type="scientific">Exophiala dermatitidis (strain ATCC 34100 / CBS 525.76 / NIH/UT8656)</name>
    <name type="common">Black yeast</name>
    <name type="synonym">Wangiella dermatitidis</name>
    <dbReference type="NCBI Taxonomy" id="858893"/>
    <lineage>
        <taxon>Eukaryota</taxon>
        <taxon>Fungi</taxon>
        <taxon>Dikarya</taxon>
        <taxon>Ascomycota</taxon>
        <taxon>Pezizomycotina</taxon>
        <taxon>Eurotiomycetes</taxon>
        <taxon>Chaetothyriomycetidae</taxon>
        <taxon>Chaetothyriales</taxon>
        <taxon>Herpotrichiellaceae</taxon>
        <taxon>Exophiala</taxon>
    </lineage>
</organism>
<evidence type="ECO:0000313" key="3">
    <source>
        <dbReference type="Proteomes" id="UP000007304"/>
    </source>
</evidence>
<feature type="chain" id="PRO_5003603566" description="Secreted protein" evidence="1">
    <location>
        <begin position="21"/>
        <end position="149"/>
    </location>
</feature>
<dbReference type="HOGENOM" id="CLU_1749642_0_0_1"/>
<keyword evidence="1" id="KW-0732">Signal</keyword>
<evidence type="ECO:0000256" key="1">
    <source>
        <dbReference type="SAM" id="SignalP"/>
    </source>
</evidence>
<dbReference type="VEuPathDB" id="FungiDB:HMPREF1120_04894"/>